<evidence type="ECO:0000313" key="2">
    <source>
        <dbReference type="EMBL" id="CAF9942087.1"/>
    </source>
</evidence>
<dbReference type="EMBL" id="CAJPDR010000716">
    <property type="protein sequence ID" value="CAF9942087.1"/>
    <property type="molecule type" value="Genomic_DNA"/>
</dbReference>
<feature type="region of interest" description="Disordered" evidence="1">
    <location>
        <begin position="17"/>
        <end position="37"/>
    </location>
</feature>
<dbReference type="AlphaFoldDB" id="A0A8H3J7J2"/>
<proteinExistence type="predicted"/>
<organism evidence="2 3">
    <name type="scientific">Alectoria fallacina</name>
    <dbReference type="NCBI Taxonomy" id="1903189"/>
    <lineage>
        <taxon>Eukaryota</taxon>
        <taxon>Fungi</taxon>
        <taxon>Dikarya</taxon>
        <taxon>Ascomycota</taxon>
        <taxon>Pezizomycotina</taxon>
        <taxon>Lecanoromycetes</taxon>
        <taxon>OSLEUM clade</taxon>
        <taxon>Lecanoromycetidae</taxon>
        <taxon>Lecanorales</taxon>
        <taxon>Lecanorineae</taxon>
        <taxon>Parmeliaceae</taxon>
        <taxon>Alectoria</taxon>
    </lineage>
</organism>
<comment type="caution">
    <text evidence="2">The sequence shown here is derived from an EMBL/GenBank/DDBJ whole genome shotgun (WGS) entry which is preliminary data.</text>
</comment>
<gene>
    <name evidence="2" type="ORF">ALECFALPRED_009479</name>
</gene>
<reference evidence="2" key="1">
    <citation type="submission" date="2021-03" db="EMBL/GenBank/DDBJ databases">
        <authorList>
            <person name="Tagirdzhanova G."/>
        </authorList>
    </citation>
    <scope>NUCLEOTIDE SEQUENCE</scope>
</reference>
<evidence type="ECO:0000256" key="1">
    <source>
        <dbReference type="SAM" id="MobiDB-lite"/>
    </source>
</evidence>
<accession>A0A8H3J7J2</accession>
<feature type="region of interest" description="Disordered" evidence="1">
    <location>
        <begin position="52"/>
        <end position="104"/>
    </location>
</feature>
<keyword evidence="3" id="KW-1185">Reference proteome</keyword>
<sequence length="104" mass="11822">MVFRRLRRFLRRVFRRGQAPVEGPAPRPATMPESQRSQELVLRAGRAALQRRGELVPLGMEDEDNATARSEEAGEEGGEPHVDNDDNVTVIDEEEQVEEERGLR</sequence>
<evidence type="ECO:0000313" key="3">
    <source>
        <dbReference type="Proteomes" id="UP000664203"/>
    </source>
</evidence>
<dbReference type="Proteomes" id="UP000664203">
    <property type="component" value="Unassembled WGS sequence"/>
</dbReference>
<name>A0A8H3J7J2_9LECA</name>
<protein>
    <submittedName>
        <fullName evidence="2">Uncharacterized protein</fullName>
    </submittedName>
</protein>